<reference evidence="7 8" key="1">
    <citation type="submission" date="2022-10" db="EMBL/GenBank/DDBJ databases">
        <title>Aestuariibacter sp. AA17 isolated from Montipora capitata coral fragment.</title>
        <authorList>
            <person name="Emsley S.A."/>
            <person name="Pfannmuller K.M."/>
            <person name="Loughran R.M."/>
            <person name="Shlafstein M."/>
            <person name="Papke E."/>
            <person name="Saw J.H."/>
            <person name="Ushijima B."/>
            <person name="Videau P."/>
        </authorList>
    </citation>
    <scope>NUCLEOTIDE SEQUENCE [LARGE SCALE GENOMIC DNA]</scope>
    <source>
        <strain evidence="7 8">AA17</strain>
    </source>
</reference>
<comment type="subcellular location">
    <subcellularLocation>
        <location evidence="4">Cell outer membrane</location>
    </subcellularLocation>
</comment>
<comment type="caution">
    <text evidence="4">Lacks conserved residue(s) required for the propagation of feature annotation.</text>
</comment>
<evidence type="ECO:0000256" key="4">
    <source>
        <dbReference type="HAMAP-Rule" id="MF_01411"/>
    </source>
</evidence>
<evidence type="ECO:0000256" key="1">
    <source>
        <dbReference type="ARBA" id="ARBA00022729"/>
    </source>
</evidence>
<dbReference type="PANTHER" id="PTHR30189">
    <property type="entry name" value="LPS-ASSEMBLY PROTEIN"/>
    <property type="match status" value="1"/>
</dbReference>
<dbReference type="RefSeq" id="WP_263710760.1">
    <property type="nucleotide sequence ID" value="NZ_JAOWKX010000001.1"/>
</dbReference>
<gene>
    <name evidence="4 7" type="primary">lptD</name>
    <name evidence="7" type="ORF">OE749_02480</name>
</gene>
<dbReference type="InterPro" id="IPR005653">
    <property type="entry name" value="OstA-like_N"/>
</dbReference>
<keyword evidence="2 4" id="KW-0472">Membrane</keyword>
<evidence type="ECO:0000259" key="6">
    <source>
        <dbReference type="Pfam" id="PF04453"/>
    </source>
</evidence>
<dbReference type="InterPro" id="IPR050218">
    <property type="entry name" value="LptD"/>
</dbReference>
<keyword evidence="8" id="KW-1185">Reference proteome</keyword>
<proteinExistence type="inferred from homology"/>
<dbReference type="Proteomes" id="UP001652504">
    <property type="component" value="Unassembled WGS sequence"/>
</dbReference>
<dbReference type="PANTHER" id="PTHR30189:SF1">
    <property type="entry name" value="LPS-ASSEMBLY PROTEIN LPTD"/>
    <property type="match status" value="1"/>
</dbReference>
<keyword evidence="1 4" id="KW-0732">Signal</keyword>
<organism evidence="7 8">
    <name type="scientific">Fluctibacter corallii</name>
    <dbReference type="NCBI Taxonomy" id="2984329"/>
    <lineage>
        <taxon>Bacteria</taxon>
        <taxon>Pseudomonadati</taxon>
        <taxon>Pseudomonadota</taxon>
        <taxon>Gammaproteobacteria</taxon>
        <taxon>Alteromonadales</taxon>
        <taxon>Alteromonadaceae</taxon>
        <taxon>Fluctibacter</taxon>
    </lineage>
</organism>
<dbReference type="InterPro" id="IPR007543">
    <property type="entry name" value="LptD_C"/>
</dbReference>
<comment type="similarity">
    <text evidence="4">Belongs to the LptD family.</text>
</comment>
<keyword evidence="3 4" id="KW-0998">Cell outer membrane</keyword>
<comment type="function">
    <text evidence="4">Together with LptE, is involved in the assembly of lipopolysaccharide (LPS) at the surface of the outer membrane.</text>
</comment>
<dbReference type="InterPro" id="IPR020889">
    <property type="entry name" value="LipoPS_assembly_LptD"/>
</dbReference>
<sequence length="738" mass="85059">MENKQRYLIPLALFSGCVNAQHSQCLVPLTELQTSPAIQKGQIIVESDRADINQTTYANFEGKVTIFNDSGYIAANQARIDKLSQTMRASGDVNYRNQQIDVITEDININLLTGNLSITESEYRLAHFNGRGNAEQISLNAESGLRLEDVSFTTCPAQSEDWKIKASSISLNPEKPWGEATNTRFYIKDVPVFYLPYFAFPITNQRQTGFLYPEISTSSSTGLTYEQPFYWNIAPNYDLTFAPRLMTNRGLQLKTEARYLVDQHTGQINVEYLDHDKDLPSEDSRYFFRYIHLGQLSDNWLISANLNRISDDNYILDLDSDFYSRADTHLSQNLGLSYFSDNLDFSFELKDFELIGDHPSSYRALPELKLNYKTDVLAGFEFSMHSELAYFDNESDLSPDATRFHLAPTLSFPLYSAWGEFVAEASLLNTYYRQEDIKNTALKKEVTRSLGQVRLYGALNFERDGTWLGQPVTQTFEPKVQYLYTSYEDQSMIGLYDTTRLLNDFDGLFRGQEFTGLDRISDHNQVTLGATSRILDENNREQFKVSIGQIFYLSDNKVLEASKENNRSALAGEVDWQLGSRWFAHTEFQISTQSEKLERSSISLEYQLSDNKLVQLSHRYVRNLSGEEIDQVGITASWPIDNDWHWVGRWYKDWDRGRTIESYLGLQYNSCCWSVQLIAQRHLTNRFNEQGVRDSEEFDSSVNLRFSFKFGEEGRQPKANRMLNDGLFGYRQPYLLNK</sequence>
<comment type="caution">
    <text evidence="7">The sequence shown here is derived from an EMBL/GenBank/DDBJ whole genome shotgun (WGS) entry which is preliminary data.</text>
</comment>
<evidence type="ECO:0000256" key="2">
    <source>
        <dbReference type="ARBA" id="ARBA00023136"/>
    </source>
</evidence>
<dbReference type="HAMAP" id="MF_01411">
    <property type="entry name" value="LPS_assembly_LptD"/>
    <property type="match status" value="1"/>
</dbReference>
<dbReference type="PROSITE" id="PS51257">
    <property type="entry name" value="PROKAR_LIPOPROTEIN"/>
    <property type="match status" value="1"/>
</dbReference>
<dbReference type="Pfam" id="PF03968">
    <property type="entry name" value="LptD_N"/>
    <property type="match status" value="1"/>
</dbReference>
<feature type="domain" description="Organic solvent tolerance-like N-terminal" evidence="5">
    <location>
        <begin position="45"/>
        <end position="175"/>
    </location>
</feature>
<protein>
    <recommendedName>
        <fullName evidence="4">LPS-assembly protein LptD</fullName>
    </recommendedName>
</protein>
<evidence type="ECO:0000313" key="7">
    <source>
        <dbReference type="EMBL" id="MCV2883564.1"/>
    </source>
</evidence>
<name>A0ABT3A4J8_9ALTE</name>
<evidence type="ECO:0000313" key="8">
    <source>
        <dbReference type="Proteomes" id="UP001652504"/>
    </source>
</evidence>
<evidence type="ECO:0000256" key="3">
    <source>
        <dbReference type="ARBA" id="ARBA00023237"/>
    </source>
</evidence>
<feature type="domain" description="LptD C-terminal" evidence="6">
    <location>
        <begin position="284"/>
        <end position="644"/>
    </location>
</feature>
<evidence type="ECO:0000259" key="5">
    <source>
        <dbReference type="Pfam" id="PF03968"/>
    </source>
</evidence>
<dbReference type="Pfam" id="PF04453">
    <property type="entry name" value="LptD"/>
    <property type="match status" value="1"/>
</dbReference>
<dbReference type="EMBL" id="JAOWKX010000001">
    <property type="protein sequence ID" value="MCV2883564.1"/>
    <property type="molecule type" value="Genomic_DNA"/>
</dbReference>
<accession>A0ABT3A4J8</accession>
<comment type="subunit">
    <text evidence="4">Component of the lipopolysaccharide transport and assembly complex. Interacts with LptE and LptA.</text>
</comment>